<feature type="compositionally biased region" description="Polar residues" evidence="1">
    <location>
        <begin position="70"/>
        <end position="89"/>
    </location>
</feature>
<feature type="compositionally biased region" description="Polar residues" evidence="1">
    <location>
        <begin position="97"/>
        <end position="106"/>
    </location>
</feature>
<evidence type="ECO:0000313" key="3">
    <source>
        <dbReference type="Proteomes" id="UP000006753"/>
    </source>
</evidence>
<accession>K1Y0T1</accession>
<dbReference type="InParanoid" id="K1Y0T1"/>
<dbReference type="GeneID" id="18758901"/>
<keyword evidence="3" id="KW-1185">Reference proteome</keyword>
<evidence type="ECO:0000313" key="2">
    <source>
        <dbReference type="EMBL" id="EKD18724.1"/>
    </source>
</evidence>
<feature type="region of interest" description="Disordered" evidence="1">
    <location>
        <begin position="49"/>
        <end position="127"/>
    </location>
</feature>
<protein>
    <submittedName>
        <fullName evidence="2">Uncharacterized protein</fullName>
    </submittedName>
</protein>
<dbReference type="RefSeq" id="XP_007290855.1">
    <property type="nucleotide sequence ID" value="XM_007290793.1"/>
</dbReference>
<proteinExistence type="predicted"/>
<dbReference type="Proteomes" id="UP000006753">
    <property type="component" value="Unassembled WGS sequence"/>
</dbReference>
<sequence length="512" mass="57432">MSPDLVQAYSRYLQGASEVTVWSEAVVIDLLRATGAHIEQLEGKIKEFEQLPPANTLTPSKPATPMIDTAGSTSTQSIPATSSTSGTTARHSRSPRLATTNPSSDTGFAKASIPSEIPDSSDDEQEDTIVRELRAQLSSCKGSLDREQRKSLWAFAAILKAHECGPWLTEESLAPVSNRVRECMDKYCRPSEARAEIILQPKYALALADDFDDKPSKPIRPFSSMYLQMLTAESITCHHDKAFPLSEIYVNDILWLTARLPEITFSMSHSDGQNLYEFIDEIVGNVVLVGLGRPALFMLIANLKQRCPEITRFVSGIYTQVGRGDLGKPYTDWDSLTRIAFFWLMSHGSDMDPSFVHIPPQLRQGAQQYVQELTSKQPRDFLSLLNLPCTKEFLEGEGLAGYRSLVLSIKKSINEQMVILRCASGSSPRLASEFIWVTHQKKCWFSERGLEFLWRYEGGPCAKGYARPVSTHNVPWFEVTTDEEDDFLTPYYAHEIRESYENYLLLEKASAT</sequence>
<organism evidence="2 3">
    <name type="scientific">Marssonina brunnea f. sp. multigermtubi (strain MB_m1)</name>
    <name type="common">Marssonina leaf spot fungus</name>
    <dbReference type="NCBI Taxonomy" id="1072389"/>
    <lineage>
        <taxon>Eukaryota</taxon>
        <taxon>Fungi</taxon>
        <taxon>Dikarya</taxon>
        <taxon>Ascomycota</taxon>
        <taxon>Pezizomycotina</taxon>
        <taxon>Leotiomycetes</taxon>
        <taxon>Helotiales</taxon>
        <taxon>Drepanopezizaceae</taxon>
        <taxon>Drepanopeziza</taxon>
    </lineage>
</organism>
<evidence type="ECO:0000256" key="1">
    <source>
        <dbReference type="SAM" id="MobiDB-lite"/>
    </source>
</evidence>
<gene>
    <name evidence="2" type="ORF">MBM_02966</name>
</gene>
<dbReference type="AlphaFoldDB" id="K1Y0T1"/>
<dbReference type="KEGG" id="mbe:MBM_02966"/>
<reference evidence="2 3" key="1">
    <citation type="journal article" date="2012" name="BMC Genomics">
        <title>Sequencing the genome of Marssonina brunnea reveals fungus-poplar co-evolution.</title>
        <authorList>
            <person name="Zhu S."/>
            <person name="Cao Y.-Z."/>
            <person name="Jiang C."/>
            <person name="Tan B.-Y."/>
            <person name="Wang Z."/>
            <person name="Feng S."/>
            <person name="Zhang L."/>
            <person name="Su X.-H."/>
            <person name="Brejova B."/>
            <person name="Vinar T."/>
            <person name="Xu M."/>
            <person name="Wang M.-X."/>
            <person name="Zhang S.-G."/>
            <person name="Huang M.-R."/>
            <person name="Wu R."/>
            <person name="Zhou Y."/>
        </authorList>
    </citation>
    <scope>NUCLEOTIDE SEQUENCE [LARGE SCALE GENOMIC DNA]</scope>
    <source>
        <strain evidence="2 3">MB_m1</strain>
    </source>
</reference>
<name>K1Y0T1_MARBU</name>
<dbReference type="HOGENOM" id="CLU_532172_0_0_1"/>
<dbReference type="EMBL" id="JH921432">
    <property type="protein sequence ID" value="EKD18724.1"/>
    <property type="molecule type" value="Genomic_DNA"/>
</dbReference>